<protein>
    <submittedName>
        <fullName evidence="1">Site-specific DNA-methyltransferase</fullName>
    </submittedName>
</protein>
<dbReference type="InterPro" id="IPR029063">
    <property type="entry name" value="SAM-dependent_MTases_sf"/>
</dbReference>
<gene>
    <name evidence="1" type="ORF">L6637_24415</name>
</gene>
<dbReference type="Gene3D" id="3.40.50.150">
    <property type="entry name" value="Vaccinia Virus protein VP39"/>
    <property type="match status" value="1"/>
</dbReference>
<sequence length="215" mass="23999">MSEFWDTDLQQTVRNTRKLVQRQTRARDVTDWLEDYAEIGPPSSNQGTANVPFQRWFHFKEAFSPKFVADVLASLPYRVERCLDPFGGSGTTALTCRMLGINSTTVEVNPFLADLIRTKLAPLSPSSFCAKYERILSTLVIRKADEALIAGMPATLKEPGVSGKFVFSADVYSTARAILRRSNYLHEDQARLLRILLGSVLVANSNVTINGKGRR</sequence>
<keyword evidence="2" id="KW-1185">Reference proteome</keyword>
<dbReference type="Proteomes" id="UP001139012">
    <property type="component" value="Unassembled WGS sequence"/>
</dbReference>
<organism evidence="1 2">
    <name type="scientific">Bradyrhizobium zhengyangense</name>
    <dbReference type="NCBI Taxonomy" id="2911009"/>
    <lineage>
        <taxon>Bacteria</taxon>
        <taxon>Pseudomonadati</taxon>
        <taxon>Pseudomonadota</taxon>
        <taxon>Alphaproteobacteria</taxon>
        <taxon>Hyphomicrobiales</taxon>
        <taxon>Nitrobacteraceae</taxon>
        <taxon>Bradyrhizobium</taxon>
    </lineage>
</organism>
<dbReference type="RefSeq" id="WP_237872193.1">
    <property type="nucleotide sequence ID" value="NZ_JAKLUA010000008.1"/>
</dbReference>
<dbReference type="SUPFAM" id="SSF53335">
    <property type="entry name" value="S-adenosyl-L-methionine-dependent methyltransferases"/>
    <property type="match status" value="1"/>
</dbReference>
<dbReference type="EMBL" id="JAKLUA010000008">
    <property type="protein sequence ID" value="MCG2670113.1"/>
    <property type="molecule type" value="Genomic_DNA"/>
</dbReference>
<name>A0ABS9LT63_9BRAD</name>
<proteinExistence type="predicted"/>
<evidence type="ECO:0000313" key="1">
    <source>
        <dbReference type="EMBL" id="MCG2670113.1"/>
    </source>
</evidence>
<accession>A0ABS9LT63</accession>
<evidence type="ECO:0000313" key="2">
    <source>
        <dbReference type="Proteomes" id="UP001139012"/>
    </source>
</evidence>
<comment type="caution">
    <text evidence="1">The sequence shown here is derived from an EMBL/GenBank/DDBJ whole genome shotgun (WGS) entry which is preliminary data.</text>
</comment>
<reference evidence="1" key="1">
    <citation type="submission" date="2022-01" db="EMBL/GenBank/DDBJ databases">
        <title>Genome sequnece data of strain Bradyrhizobium sp. nov.</title>
        <authorList>
            <person name="Zhang J."/>
        </authorList>
    </citation>
    <scope>NUCLEOTIDE SEQUENCE</scope>
    <source>
        <strain evidence="1">WYCCWR 12774</strain>
    </source>
</reference>